<sequence>MNTMNTMNYMNITEQIIKMIRFVKETQIEQNTYLVAGCFLLFFIFVVILVVIVGSYYIIQFLEVNIINDLYFCNYSYNKKTSALLKKYGDYKINKIYLVKNPISKFTNFILNIITFYKFQKTIETYNKTFNTNIYPYHVSLIVEISLPNKLTKLLLIEKSNCINVTENVSFNEKKILKVIKIPKQKYSIRTILQETQKRIGDKKFFNWTIYKNNCYVFIKEILMTIGLLNKTNIRFINQDKIIKPLNFSDFTLHTIHFFCSLHNIFDNYILL</sequence>
<dbReference type="EMBL" id="MN739614">
    <property type="protein sequence ID" value="QHT15990.1"/>
    <property type="molecule type" value="Genomic_DNA"/>
</dbReference>
<protein>
    <submittedName>
        <fullName evidence="2">Uncharacterized protein</fullName>
    </submittedName>
</protein>
<reference evidence="2" key="1">
    <citation type="journal article" date="2020" name="Nature">
        <title>Giant virus diversity and host interactions through global metagenomics.</title>
        <authorList>
            <person name="Schulz F."/>
            <person name="Roux S."/>
            <person name="Paez-Espino D."/>
            <person name="Jungbluth S."/>
            <person name="Walsh D.A."/>
            <person name="Denef V.J."/>
            <person name="McMahon K.D."/>
            <person name="Konstantinidis K.T."/>
            <person name="Eloe-Fadrosh E.A."/>
            <person name="Kyrpides N.C."/>
            <person name="Woyke T."/>
        </authorList>
    </citation>
    <scope>NUCLEOTIDE SEQUENCE</scope>
    <source>
        <strain evidence="2">GVMAG-M-3300023174-182</strain>
    </source>
</reference>
<keyword evidence="1" id="KW-1133">Transmembrane helix</keyword>
<keyword evidence="1" id="KW-0812">Transmembrane</keyword>
<feature type="transmembrane region" description="Helical" evidence="1">
    <location>
        <begin position="33"/>
        <end position="59"/>
    </location>
</feature>
<accession>A0A6C0DIC2</accession>
<proteinExistence type="predicted"/>
<evidence type="ECO:0000256" key="1">
    <source>
        <dbReference type="SAM" id="Phobius"/>
    </source>
</evidence>
<evidence type="ECO:0000313" key="2">
    <source>
        <dbReference type="EMBL" id="QHT15990.1"/>
    </source>
</evidence>
<dbReference type="AlphaFoldDB" id="A0A6C0DIC2"/>
<keyword evidence="1" id="KW-0472">Membrane</keyword>
<name>A0A6C0DIC2_9ZZZZ</name>
<organism evidence="2">
    <name type="scientific">viral metagenome</name>
    <dbReference type="NCBI Taxonomy" id="1070528"/>
    <lineage>
        <taxon>unclassified sequences</taxon>
        <taxon>metagenomes</taxon>
        <taxon>organismal metagenomes</taxon>
    </lineage>
</organism>